<dbReference type="GO" id="GO:0008170">
    <property type="term" value="F:N-methyltransferase activity"/>
    <property type="evidence" value="ECO:0007669"/>
    <property type="project" value="InterPro"/>
</dbReference>
<comment type="caution">
    <text evidence="5">The sequence shown here is derived from an EMBL/GenBank/DDBJ whole genome shotgun (WGS) entry which is preliminary data.</text>
</comment>
<dbReference type="SMART" id="SM00487">
    <property type="entry name" value="DEXDc"/>
    <property type="match status" value="1"/>
</dbReference>
<feature type="region of interest" description="Disordered" evidence="2">
    <location>
        <begin position="2159"/>
        <end position="2179"/>
    </location>
</feature>
<dbReference type="Gene3D" id="3.40.50.300">
    <property type="entry name" value="P-loop containing nucleotide triphosphate hydrolases"/>
    <property type="match status" value="1"/>
</dbReference>
<dbReference type="CDD" id="cd02440">
    <property type="entry name" value="AdoMet_MTases"/>
    <property type="match status" value="1"/>
</dbReference>
<accession>A0A4V3DJL1</accession>
<dbReference type="Gene3D" id="3.40.50.10810">
    <property type="entry name" value="Tandem AAA-ATPase domain"/>
    <property type="match status" value="2"/>
</dbReference>
<comment type="similarity">
    <text evidence="1">Belongs to the N(4)/N(6)-methyltransferase family.</text>
</comment>
<dbReference type="GO" id="GO:0004386">
    <property type="term" value="F:helicase activity"/>
    <property type="evidence" value="ECO:0007669"/>
    <property type="project" value="UniProtKB-KW"/>
</dbReference>
<dbReference type="InterPro" id="IPR000330">
    <property type="entry name" value="SNF2_N"/>
</dbReference>
<evidence type="ECO:0000256" key="1">
    <source>
        <dbReference type="ARBA" id="ARBA00006594"/>
    </source>
</evidence>
<sequence length="2283" mass="253240">MGLIEQALRTASHYVDVALFDNAPAYLDGAVATLEQAKDIAQTNAPIYLKQGDILQAKTCLEHAQSLREALKLLEDDFIVSAKEAVFDKMEPSEGISPLEKINLTQQLLSQSTQLPTFGPAQVLDKIACTQDILSLVKKLGGVLNAPKQASPAMDMFAYDGEHVSPALRQKRNDQAVDLLKQIQQGQIALDALTASDRQTLSLYSGNGGGMVREGGMKGSQFEYYTPKPIAQGMWDLLKASGFTGGAVLDPCAGTGIFSATAPAHGVTIHSVELDAVSGGINKILFGSDTHRVDVSNFERVANSTDDETYDAVISNVPFGDNKARGKNKKDDPRYQNESLEGYFILRSLDKLRPNGLAVFMSGTKFITGRALERTRIQASCKAEFLGAYRLPNKLFDSAGADVVTDVMVFKKHPKEALNIIADLCDTDPARLRDCRVLNDNFIRGRYFETDGAHFKLGASVTAQDRYGKDVEKLVSDASLPEIAKAMRKFGGSKIDWDMLGTQIGGAIVYQEGDVRIMNGQTMVFNGVDFRPVVNDDTGATSALIDSMAQYDSALSLLEEGTALQHLLDGYAACRAVGHYDSVPEWLRQPLQHTEQSSELALMVTVLAYIEAKELHADVAGFNYLTAYPKLAGAIQSSHRTSYDAVLAGLTTDAKAALKSMHRTVYDRKTAQFTPFWRGVVVAEVDIKASDFSALQNYERLLYQQGGTHTDGVLLDDFKAIMPEIDVYQDSAWCLSADGTRVLAEDDYYSGTLAEFEARTQVDLSQITDEKLKSKLLTQQTQVHTRLVKSDVSAMTFDIQSPYVDPEQVLAFLQQFVSPHYRLKTLRDDDKNEIVRNTGDVAVKFEYAPPASETHKSIQHYGKARLAVYLNSGSFSSGTKDEESNVAIRDELARLIQDANLKFDAYVHSNKSFMSRMDARINTPETMRFKQAEGTGALHIEGMSDAIKPHQYQADYVRQQVRDMGGILAYDVGLGKTLTALATVKHLHNIGAKKKTLFLVPNTTLSNWYKEVKQAYTHTDDCLFIGLRTDKAGQNTVKSSDYAADLALLTDNRYRKIYLTLEAFEKIPLQNQTLDRYINEYLPEVEDIYDMVDNTEKAKNSAEHAQLSVRNDVTAKMDKSIPYLESMGVDSLVMDEAHVFKNSRKGAMGSGESVQFLSLPDTSSRGMNAQAKAWYIRDKNKPKMDGVLALTATPVTNSPLEIYSMLVLAHGEERLQKMLGGIKSSSGFLDAFCDVRPKAFLNIHNETVSRTAFVGLKNATLLRKIFSDIATVKTAQDADVADLVKLPDVSVYNQNIEMPDEIKDTLKQAIQANQTAKKIVARSRSAGATVDKQTALEASAFHFINRVSRAVLDPDMHDEVTRYTFTDKALAKKVIDEFNSKAYKEERSRASPYTPDEAVLSTKNKQNADEQWVEYCVIRVTAWLEQQQIVIDTDEYETQAKFLAIADKHGLSLGVTLSAKLSALMANVNLERANPKAVGHKCKQMIFCDLLGMHKKIKLALTQFAQVPAQKISIVNAVEIDDAGLMQDIQDGFNGEAQDNRYEIVIANKKAEVGINLQKGSQAVHHLTTGWTPDSLQQRDGRVLRQGNYVDMVSVYHYHANGTFDEYKQQLVGTKSNWIMDLLRGTGERVAIEGALSKEDMETLAGFVGDEEAMAKAKADMLQQKQTMARQSIFKTIDGNARVYQVSQSEIKALGSFKDYALNKLKQAYVQNQQVEAERLKLEKAQAKEQPDDKLVARIQKRLNNALAVFEQQRALIDANLGSYEQLIREGAVATVTQRGVASVETQQWAFKRSYDKLSQDKSLEQGALYDEWADTVAQHEAIMADALKKTTALGEQVNLMVDDIQAWFDGEALQQGDKLVRKGVVFVNQAQTDAYYGVVESVDSTYIKYYGHHSAHRQMMTTDTFKQECQVLTPNDGGYAGAISVLAAYERERLEARNWEEGIDDVSLQTLCPQVAGSLGRAVKIVVEPERTMLVDSAMPFLLCDTTSRSPLIEAVMGVHNTQGVNYLEGRVLVDDVAITRRKLKPDNDLALLAALLEFACAHRVQLTKKDAQYFNLNTWLIEPLGAAREFLKCALRQGYSLSEWDKYVTEQQLSVTSYNYLGSVTDHIIDYLVNQGITDQESALRAKFGGMRQALTEQGLISEIEALVEKRAQAALSTKPASSEAEPDKGMPAKVQNEPAQPLSNTYVYLVGNTLGLFTARQQRPAKICDIRQVAKDLQLAIAWVDRLGKSRDLDVHRQVSKQGDVPVNSWVMDKRLWEYLLAQYNTTLNNAGITAHEVKS</sequence>
<dbReference type="PANTHER" id="PTHR41313">
    <property type="entry name" value="ADENINE-SPECIFIC METHYLTRANSFERASE"/>
    <property type="match status" value="1"/>
</dbReference>
<dbReference type="InterPro" id="IPR027417">
    <property type="entry name" value="P-loop_NTPase"/>
</dbReference>
<dbReference type="GO" id="GO:0003677">
    <property type="term" value="F:DNA binding"/>
    <property type="evidence" value="ECO:0007669"/>
    <property type="project" value="InterPro"/>
</dbReference>
<evidence type="ECO:0000259" key="4">
    <source>
        <dbReference type="PROSITE" id="PS51194"/>
    </source>
</evidence>
<organism evidence="5 6">
    <name type="scientific">Hydromonas duriensis</name>
    <dbReference type="NCBI Taxonomy" id="1527608"/>
    <lineage>
        <taxon>Bacteria</taxon>
        <taxon>Pseudomonadati</taxon>
        <taxon>Pseudomonadota</taxon>
        <taxon>Betaproteobacteria</taxon>
        <taxon>Burkholderiales</taxon>
        <taxon>Burkholderiaceae</taxon>
        <taxon>Hydromonas</taxon>
    </lineage>
</organism>
<dbReference type="RefSeq" id="WP_133621209.1">
    <property type="nucleotide sequence ID" value="NZ_SNZE01000022.1"/>
</dbReference>
<gene>
    <name evidence="5" type="ORF">DFR44_1224</name>
</gene>
<evidence type="ECO:0000313" key="6">
    <source>
        <dbReference type="Proteomes" id="UP000294480"/>
    </source>
</evidence>
<dbReference type="PANTHER" id="PTHR41313:SF1">
    <property type="entry name" value="DNA METHYLASE ADENINE-SPECIFIC DOMAIN-CONTAINING PROTEIN"/>
    <property type="match status" value="1"/>
</dbReference>
<protein>
    <submittedName>
        <fullName evidence="5">Helicase-like protein</fullName>
    </submittedName>
</protein>
<dbReference type="Pfam" id="PF00176">
    <property type="entry name" value="SNF2-rel_dom"/>
    <property type="match status" value="1"/>
</dbReference>
<proteinExistence type="inferred from homology"/>
<dbReference type="Gene3D" id="3.40.50.150">
    <property type="entry name" value="Vaccinia Virus protein VP39"/>
    <property type="match status" value="1"/>
</dbReference>
<dbReference type="Pfam" id="PF02384">
    <property type="entry name" value="N6_Mtase"/>
    <property type="match status" value="1"/>
</dbReference>
<keyword evidence="5" id="KW-0067">ATP-binding</keyword>
<dbReference type="InterPro" id="IPR003356">
    <property type="entry name" value="DNA_methylase_A-5"/>
</dbReference>
<evidence type="ECO:0000256" key="2">
    <source>
        <dbReference type="SAM" id="MobiDB-lite"/>
    </source>
</evidence>
<dbReference type="GO" id="GO:0005524">
    <property type="term" value="F:ATP binding"/>
    <property type="evidence" value="ECO:0007669"/>
    <property type="project" value="InterPro"/>
</dbReference>
<reference evidence="5 6" key="1">
    <citation type="submission" date="2019-03" db="EMBL/GenBank/DDBJ databases">
        <title>Genomic Encyclopedia of Type Strains, Phase IV (KMG-IV): sequencing the most valuable type-strain genomes for metagenomic binning, comparative biology and taxonomic classification.</title>
        <authorList>
            <person name="Goeker M."/>
        </authorList>
    </citation>
    <scope>NUCLEOTIDE SEQUENCE [LARGE SCALE GENOMIC DNA]</scope>
    <source>
        <strain evidence="5 6">DSM 102852</strain>
    </source>
</reference>
<name>A0A4V3DJL1_9BURK</name>
<evidence type="ECO:0000259" key="3">
    <source>
        <dbReference type="PROSITE" id="PS51192"/>
    </source>
</evidence>
<evidence type="ECO:0000313" key="5">
    <source>
        <dbReference type="EMBL" id="TDR30335.1"/>
    </source>
</evidence>
<dbReference type="OrthoDB" id="9151960at2"/>
<dbReference type="PROSITE" id="PS51194">
    <property type="entry name" value="HELICASE_CTER"/>
    <property type="match status" value="1"/>
</dbReference>
<keyword evidence="5" id="KW-0378">Hydrolase</keyword>
<feature type="domain" description="Helicase ATP-binding" evidence="3">
    <location>
        <begin position="957"/>
        <end position="1212"/>
    </location>
</feature>
<dbReference type="InterPro" id="IPR052933">
    <property type="entry name" value="DNA_Protect_Modify"/>
</dbReference>
<dbReference type="SUPFAM" id="SSF52540">
    <property type="entry name" value="P-loop containing nucleoside triphosphate hydrolases"/>
    <property type="match status" value="2"/>
</dbReference>
<keyword evidence="6" id="KW-1185">Reference proteome</keyword>
<feature type="domain" description="Helicase C-terminal" evidence="4">
    <location>
        <begin position="1474"/>
        <end position="1631"/>
    </location>
</feature>
<dbReference type="SUPFAM" id="SSF53335">
    <property type="entry name" value="S-adenosyl-L-methionine-dependent methyltransferases"/>
    <property type="match status" value="1"/>
</dbReference>
<dbReference type="InterPro" id="IPR001650">
    <property type="entry name" value="Helicase_C-like"/>
</dbReference>
<keyword evidence="5" id="KW-0547">Nucleotide-binding</keyword>
<keyword evidence="5" id="KW-0347">Helicase</keyword>
<dbReference type="InterPro" id="IPR038718">
    <property type="entry name" value="SNF2-like_sf"/>
</dbReference>
<dbReference type="PROSITE" id="PS51192">
    <property type="entry name" value="HELICASE_ATP_BIND_1"/>
    <property type="match status" value="1"/>
</dbReference>
<dbReference type="InterPro" id="IPR029063">
    <property type="entry name" value="SAM-dependent_MTases_sf"/>
</dbReference>
<dbReference type="PRINTS" id="PR00507">
    <property type="entry name" value="N12N6MTFRASE"/>
</dbReference>
<dbReference type="Proteomes" id="UP000294480">
    <property type="component" value="Unassembled WGS sequence"/>
</dbReference>
<dbReference type="EMBL" id="SNZE01000022">
    <property type="protein sequence ID" value="TDR30335.1"/>
    <property type="molecule type" value="Genomic_DNA"/>
</dbReference>
<dbReference type="InterPro" id="IPR014001">
    <property type="entry name" value="Helicase_ATP-bd"/>
</dbReference>